<evidence type="ECO:0000256" key="1">
    <source>
        <dbReference type="ARBA" id="ARBA00022605"/>
    </source>
</evidence>
<dbReference type="SUPFAM" id="SSF56235">
    <property type="entry name" value="N-terminal nucleophile aminohydrolases (Ntn hydrolases)"/>
    <property type="match status" value="1"/>
</dbReference>
<evidence type="ECO:0000256" key="4">
    <source>
        <dbReference type="SAM" id="Phobius"/>
    </source>
</evidence>
<dbReference type="EMBL" id="JAADJG010000108">
    <property type="protein sequence ID" value="KAF4455006.1"/>
    <property type="molecule type" value="Genomic_DNA"/>
</dbReference>
<dbReference type="InterPro" id="IPR014729">
    <property type="entry name" value="Rossmann-like_a/b/a_fold"/>
</dbReference>
<keyword evidence="7" id="KW-1185">Reference proteome</keyword>
<comment type="caution">
    <text evidence="6">The sequence shown here is derived from an EMBL/GenBank/DDBJ whole genome shotgun (WGS) entry which is preliminary data.</text>
</comment>
<dbReference type="PROSITE" id="PS51278">
    <property type="entry name" value="GATASE_TYPE_2"/>
    <property type="match status" value="1"/>
</dbReference>
<dbReference type="CDD" id="cd01991">
    <property type="entry name" value="Asn_synthase_B_C"/>
    <property type="match status" value="1"/>
</dbReference>
<gene>
    <name evidence="6" type="ORF">F53441_2567</name>
</gene>
<dbReference type="InterPro" id="IPR029055">
    <property type="entry name" value="Ntn_hydrolases_N"/>
</dbReference>
<dbReference type="PANTHER" id="PTHR45937">
    <property type="entry name" value="ASPARAGINE SYNTHETASE DOMAIN-CONTAINING PROTEIN 1"/>
    <property type="match status" value="1"/>
</dbReference>
<dbReference type="InterPro" id="IPR051857">
    <property type="entry name" value="Asn_synthetase_domain"/>
</dbReference>
<dbReference type="InterPro" id="IPR017932">
    <property type="entry name" value="GATase_2_dom"/>
</dbReference>
<keyword evidence="4" id="KW-0472">Membrane</keyword>
<dbReference type="Gene3D" id="3.60.20.10">
    <property type="entry name" value="Glutamine Phosphoribosylpyrophosphate, subunit 1, domain 1"/>
    <property type="match status" value="1"/>
</dbReference>
<dbReference type="PANTHER" id="PTHR45937:SF1">
    <property type="entry name" value="ASPARAGINE SYNTHETASE DOMAIN-CONTAINING PROTEIN 1"/>
    <property type="match status" value="1"/>
</dbReference>
<dbReference type="CDD" id="cd03766">
    <property type="entry name" value="Gn_AT_II_novel"/>
    <property type="match status" value="1"/>
</dbReference>
<organism evidence="6 7">
    <name type="scientific">Fusarium austroafricanum</name>
    <dbReference type="NCBI Taxonomy" id="2364996"/>
    <lineage>
        <taxon>Eukaryota</taxon>
        <taxon>Fungi</taxon>
        <taxon>Dikarya</taxon>
        <taxon>Ascomycota</taxon>
        <taxon>Pezizomycotina</taxon>
        <taxon>Sordariomycetes</taxon>
        <taxon>Hypocreomycetidae</taxon>
        <taxon>Hypocreales</taxon>
        <taxon>Nectriaceae</taxon>
        <taxon>Fusarium</taxon>
        <taxon>Fusarium concolor species complex</taxon>
    </lineage>
</organism>
<evidence type="ECO:0000313" key="7">
    <source>
        <dbReference type="Proteomes" id="UP000605986"/>
    </source>
</evidence>
<feature type="domain" description="Glutamine amidotransferase type-2" evidence="5">
    <location>
        <begin position="2"/>
        <end position="188"/>
    </location>
</feature>
<dbReference type="Pfam" id="PF00733">
    <property type="entry name" value="Asn_synthase"/>
    <property type="match status" value="1"/>
</dbReference>
<feature type="transmembrane region" description="Helical" evidence="4">
    <location>
        <begin position="677"/>
        <end position="697"/>
    </location>
</feature>
<name>A0A8H4KRZ8_9HYPO</name>
<dbReference type="AlphaFoldDB" id="A0A8H4KRZ8"/>
<evidence type="ECO:0000259" key="5">
    <source>
        <dbReference type="PROSITE" id="PS51278"/>
    </source>
</evidence>
<dbReference type="Gene3D" id="3.40.50.620">
    <property type="entry name" value="HUPs"/>
    <property type="match status" value="1"/>
</dbReference>
<feature type="transmembrane region" description="Helical" evidence="4">
    <location>
        <begin position="647"/>
        <end position="665"/>
    </location>
</feature>
<dbReference type="OrthoDB" id="10252281at2759"/>
<accession>A0A8H4KRZ8</accession>
<dbReference type="GO" id="GO:0004066">
    <property type="term" value="F:asparagine synthase (glutamine-hydrolyzing) activity"/>
    <property type="evidence" value="ECO:0007669"/>
    <property type="project" value="InterPro"/>
</dbReference>
<evidence type="ECO:0000313" key="6">
    <source>
        <dbReference type="EMBL" id="KAF4455006.1"/>
    </source>
</evidence>
<keyword evidence="3" id="KW-0315">Glutamine amidotransferase</keyword>
<dbReference type="Proteomes" id="UP000605986">
    <property type="component" value="Unassembled WGS sequence"/>
</dbReference>
<keyword evidence="4" id="KW-1133">Transmembrane helix</keyword>
<protein>
    <recommendedName>
        <fullName evidence="5">Glutamine amidotransferase type-2 domain-containing protein</fullName>
    </recommendedName>
</protein>
<keyword evidence="1" id="KW-0028">Amino-acid biosynthesis</keyword>
<keyword evidence="4" id="KW-0812">Transmembrane</keyword>
<sequence>MCGIHVAISLSPDQALSSELERCLANRGPDHTGSVETQFDDLFLTFTSTVLSLRGDHIAKQPLVDSVTGSALCWNGEAWGIRGEPVQGNDGEAILALLAEASRGMGDVMDALRAIEGPFAFIYLDKPAKRLYYGRDRLGRRSLLVKDGSPFVLSSIAETPVDGWTEIEADGCYALDLSRGDLSSRLVPERHDWTTDTSLVSSIGTFNEDLPTQSLGLDQYSRSVQELHSRLVESLRLRVLDVPLPPKATSTDARVAVLFSGGLDCTVLARLSHDMIPPDQCIDLINVAFENPRIAGQFPDMSREELYEKCPDRMTGRNAFSELSRVCPGRTWRFVTVNVPYAENLEHRAEVIRLIFPHNTEMDLSIACALYFAARGQGLGETTAQPTPHPYSTTARVLLSGLGADELFGGYGRHGVAYTHRGYEGVVKELKLDVSRLGKRNLGRDDRVMAHWGREVRFPYLDERFVKWAIESPVWEKCDFETPGDEENLDAEKRVLRLVAQSLGMTSVSKEKKRALYFFMLNFINVRDQDSYSTFTSATGVNILTSFLSEETDEMRKGTRPPPLNLSIVTRPRSLPRLSTTPIAKELTPLLTPLPEEVEEPSGAAVRAVRIAVDFMQIVSCLLAILMLAIFLVSYSGATVSSHGIKTLILIAALACDIGLGMWSIIHHDRPWSGPAVALRTLTASVLIGSIASFLAVERVFPSDYTYWGLPLSQSGAPVLGLISAILGWDLVHVLLSQRTVECWARMCSWGHRQMIRRRWLSTGGHRRGRSGPWWFNSRQTALEKRGWSCVSVS</sequence>
<dbReference type="Pfam" id="PF13537">
    <property type="entry name" value="GATase_7"/>
    <property type="match status" value="1"/>
</dbReference>
<evidence type="ECO:0000256" key="3">
    <source>
        <dbReference type="ARBA" id="ARBA00022962"/>
    </source>
</evidence>
<evidence type="ECO:0000256" key="2">
    <source>
        <dbReference type="ARBA" id="ARBA00022888"/>
    </source>
</evidence>
<feature type="transmembrane region" description="Helical" evidence="4">
    <location>
        <begin position="615"/>
        <end position="635"/>
    </location>
</feature>
<reference evidence="6" key="1">
    <citation type="submission" date="2020-01" db="EMBL/GenBank/DDBJ databases">
        <title>Identification and distribution of gene clusters putatively required for synthesis of sphingolipid metabolism inhibitors in phylogenetically diverse species of the filamentous fungus Fusarium.</title>
        <authorList>
            <person name="Kim H.-S."/>
            <person name="Busman M."/>
            <person name="Brown D.W."/>
            <person name="Divon H."/>
            <person name="Uhlig S."/>
            <person name="Proctor R.H."/>
        </authorList>
    </citation>
    <scope>NUCLEOTIDE SEQUENCE</scope>
    <source>
        <strain evidence="6">NRRL 53441</strain>
    </source>
</reference>
<keyword evidence="2" id="KW-0061">Asparagine biosynthesis</keyword>
<proteinExistence type="predicted"/>
<dbReference type="GO" id="GO:0006529">
    <property type="term" value="P:asparagine biosynthetic process"/>
    <property type="evidence" value="ECO:0007669"/>
    <property type="project" value="UniProtKB-KW"/>
</dbReference>
<dbReference type="InterPro" id="IPR001962">
    <property type="entry name" value="Asn_synthase"/>
</dbReference>
<dbReference type="SUPFAM" id="SSF52402">
    <property type="entry name" value="Adenine nucleotide alpha hydrolases-like"/>
    <property type="match status" value="1"/>
</dbReference>